<protein>
    <submittedName>
        <fullName evidence="1">Uncharacterized protein</fullName>
    </submittedName>
</protein>
<keyword evidence="2" id="KW-1185">Reference proteome</keyword>
<dbReference type="AlphaFoldDB" id="A0A6M2BML5"/>
<comment type="caution">
    <text evidence="1">The sequence shown here is derived from an EMBL/GenBank/DDBJ whole genome shotgun (WGS) entry which is preliminary data.</text>
</comment>
<reference evidence="1 2" key="1">
    <citation type="journal article" date="2014" name="Int. J. Syst. Evol. Microbiol.">
        <title>Solimonas terrae sp. nov., isolated from soil.</title>
        <authorList>
            <person name="Kim S.J."/>
            <person name="Moon J.Y."/>
            <person name="Weon H.Y."/>
            <person name="Ahn J.H."/>
            <person name="Chen W.M."/>
            <person name="Kwon S.W."/>
        </authorList>
    </citation>
    <scope>NUCLEOTIDE SEQUENCE [LARGE SCALE GENOMIC DNA]</scope>
    <source>
        <strain evidence="1 2">KIS83-12</strain>
    </source>
</reference>
<dbReference type="Proteomes" id="UP000472676">
    <property type="component" value="Unassembled WGS sequence"/>
</dbReference>
<gene>
    <name evidence="1" type="ORF">G7Y85_03595</name>
</gene>
<evidence type="ECO:0000313" key="1">
    <source>
        <dbReference type="EMBL" id="NGY03836.1"/>
    </source>
</evidence>
<organism evidence="1 2">
    <name type="scientific">Solimonas terrae</name>
    <dbReference type="NCBI Taxonomy" id="1396819"/>
    <lineage>
        <taxon>Bacteria</taxon>
        <taxon>Pseudomonadati</taxon>
        <taxon>Pseudomonadota</taxon>
        <taxon>Gammaproteobacteria</taxon>
        <taxon>Nevskiales</taxon>
        <taxon>Nevskiaceae</taxon>
        <taxon>Solimonas</taxon>
    </lineage>
</organism>
<proteinExistence type="predicted"/>
<dbReference type="RefSeq" id="WP_166251945.1">
    <property type="nucleotide sequence ID" value="NZ_JAAMOW010000002.1"/>
</dbReference>
<name>A0A6M2BML5_9GAMM</name>
<accession>A0A6M2BML5</accession>
<evidence type="ECO:0000313" key="2">
    <source>
        <dbReference type="Proteomes" id="UP000472676"/>
    </source>
</evidence>
<sequence>MAFPHGCGDHHFLYLRKLFRGEPVATLFHEDEERLTRAGWLRRNGDGLPEVTATVAAYFMAARRPPASVARPRTEEDLMRERLLSARPITQRRLRKRGS</sequence>
<dbReference type="EMBL" id="JAAMOW010000002">
    <property type="protein sequence ID" value="NGY03836.1"/>
    <property type="molecule type" value="Genomic_DNA"/>
</dbReference>